<dbReference type="NCBIfam" id="NF005977">
    <property type="entry name" value="PRK08068.1"/>
    <property type="match status" value="1"/>
</dbReference>
<dbReference type="InterPro" id="IPR015421">
    <property type="entry name" value="PyrdxlP-dep_Trfase_major"/>
</dbReference>
<keyword evidence="7" id="KW-1185">Reference proteome</keyword>
<dbReference type="PANTHER" id="PTHR42832">
    <property type="entry name" value="AMINO ACID AMINOTRANSFERASE"/>
    <property type="match status" value="1"/>
</dbReference>
<dbReference type="CDD" id="cd00609">
    <property type="entry name" value="AAT_like"/>
    <property type="match status" value="1"/>
</dbReference>
<dbReference type="RefSeq" id="WP_213140930.1">
    <property type="nucleotide sequence ID" value="NZ_JAGYPE020000012.1"/>
</dbReference>
<dbReference type="GO" id="GO:0030170">
    <property type="term" value="F:pyridoxal phosphate binding"/>
    <property type="evidence" value="ECO:0007669"/>
    <property type="project" value="InterPro"/>
</dbReference>
<proteinExistence type="predicted"/>
<gene>
    <name evidence="6" type="ORF">KHB02_009045</name>
    <name evidence="5" type="ORF">KHB02_06460</name>
</gene>
<dbReference type="SUPFAM" id="SSF53383">
    <property type="entry name" value="PLP-dependent transferases"/>
    <property type="match status" value="1"/>
</dbReference>
<evidence type="ECO:0000259" key="4">
    <source>
        <dbReference type="Pfam" id="PF00155"/>
    </source>
</evidence>
<evidence type="ECO:0000313" key="7">
    <source>
        <dbReference type="Proteomes" id="UP000677265"/>
    </source>
</evidence>
<dbReference type="Gene3D" id="3.40.640.10">
    <property type="entry name" value="Type I PLP-dependent aspartate aminotransferase-like (Major domain)"/>
    <property type="match status" value="1"/>
</dbReference>
<protein>
    <submittedName>
        <fullName evidence="5">Pyridoxal phosphate-dependent aminotransferase</fullName>
    </submittedName>
</protein>
<dbReference type="EMBL" id="JAGYPE010000001">
    <property type="protein sequence ID" value="MBS4181038.1"/>
    <property type="molecule type" value="Genomic_DNA"/>
</dbReference>
<dbReference type="InterPro" id="IPR050881">
    <property type="entry name" value="LL-DAP_aminotransferase"/>
</dbReference>
<evidence type="ECO:0000256" key="1">
    <source>
        <dbReference type="ARBA" id="ARBA00001933"/>
    </source>
</evidence>
<organism evidence="5">
    <name type="scientific">Neobacillus citreus</name>
    <dbReference type="NCBI Taxonomy" id="2833578"/>
    <lineage>
        <taxon>Bacteria</taxon>
        <taxon>Bacillati</taxon>
        <taxon>Bacillota</taxon>
        <taxon>Bacilli</taxon>
        <taxon>Bacillales</taxon>
        <taxon>Bacillaceae</taxon>
        <taxon>Neobacillus</taxon>
    </lineage>
</organism>
<feature type="domain" description="Aminotransferase class I/classII large" evidence="4">
    <location>
        <begin position="34"/>
        <end position="384"/>
    </location>
</feature>
<sequence length="393" mass="43219">MKHFPQSEILNSLPKQFFASLVKKAGEYIERGFDVINLGQGNPDQPTPGHIVAKLQEAAANPINHKYSPFQGFPYLKKAVSDFYFREYGVELNPEKEVAILFGGKAGLVEIPQCLLNPGDTVLVPDPGYPDYWSGVALAKAEMVTMPLKEENRFLPDYSELGTEDLEKAKLMFLNYPNNPTGAVADLEFFEETVSLANDHDICIVHDFAYGGIGFDGVKPPSFLQAQGAKDVGIEIYTLSKTYNMAGWRVAFAVGNESVISALELIQDHLYVSLFGAVQEAAAEALTGPQDCVKELNEMYEQRRNCLIDGLCSIGWDVSAPKGSFFAWLKVPNGFSSEEFSNILLEKAQVVAAPGVGFGSYGEGYVRIGLLTSEERLAEAVKRISELEIFKKS</sequence>
<name>A0A942SWG4_9BACI</name>
<reference evidence="5" key="1">
    <citation type="submission" date="2021-05" db="EMBL/GenBank/DDBJ databases">
        <title>Novel Bacillus species.</title>
        <authorList>
            <person name="Liu G."/>
        </authorList>
    </citation>
    <scope>NUCLEOTIDE SEQUENCE</scope>
    <source>
        <strain evidence="5 7">FJAT-50051</strain>
    </source>
</reference>
<evidence type="ECO:0000256" key="3">
    <source>
        <dbReference type="ARBA" id="ARBA00022679"/>
    </source>
</evidence>
<comment type="cofactor">
    <cofactor evidence="1">
        <name>pyridoxal 5'-phosphate</name>
        <dbReference type="ChEBI" id="CHEBI:597326"/>
    </cofactor>
</comment>
<dbReference type="InterPro" id="IPR015422">
    <property type="entry name" value="PyrdxlP-dep_Trfase_small"/>
</dbReference>
<dbReference type="Gene3D" id="3.90.1150.10">
    <property type="entry name" value="Aspartate Aminotransferase, domain 1"/>
    <property type="match status" value="1"/>
</dbReference>
<evidence type="ECO:0000256" key="2">
    <source>
        <dbReference type="ARBA" id="ARBA00022576"/>
    </source>
</evidence>
<dbReference type="PANTHER" id="PTHR42832:SF3">
    <property type="entry name" value="L-GLUTAMINE--4-(METHYLSULFANYL)-2-OXOBUTANOATE AMINOTRANSFERASE"/>
    <property type="match status" value="1"/>
</dbReference>
<keyword evidence="3" id="KW-0808">Transferase</keyword>
<dbReference type="GO" id="GO:0008483">
    <property type="term" value="F:transaminase activity"/>
    <property type="evidence" value="ECO:0007669"/>
    <property type="project" value="UniProtKB-KW"/>
</dbReference>
<dbReference type="EMBL" id="JAGYPE020000012">
    <property type="protein sequence ID" value="MCH6265680.1"/>
    <property type="molecule type" value="Genomic_DNA"/>
</dbReference>
<accession>A0A942SWG4</accession>
<comment type="caution">
    <text evidence="5">The sequence shown here is derived from an EMBL/GenBank/DDBJ whole genome shotgun (WGS) entry which is preliminary data.</text>
</comment>
<dbReference type="InterPro" id="IPR004839">
    <property type="entry name" value="Aminotransferase_I/II_large"/>
</dbReference>
<evidence type="ECO:0000313" key="5">
    <source>
        <dbReference type="EMBL" id="MBS4181038.1"/>
    </source>
</evidence>
<evidence type="ECO:0000313" key="6">
    <source>
        <dbReference type="EMBL" id="MCH6265680.1"/>
    </source>
</evidence>
<keyword evidence="2 5" id="KW-0032">Aminotransferase</keyword>
<dbReference type="Proteomes" id="UP000677265">
    <property type="component" value="Unassembled WGS sequence"/>
</dbReference>
<dbReference type="InterPro" id="IPR015424">
    <property type="entry name" value="PyrdxlP-dep_Trfase"/>
</dbReference>
<dbReference type="Pfam" id="PF00155">
    <property type="entry name" value="Aminotran_1_2"/>
    <property type="match status" value="1"/>
</dbReference>
<dbReference type="AlphaFoldDB" id="A0A942SWG4"/>